<dbReference type="OrthoDB" id="425925at2759"/>
<dbReference type="GO" id="GO:0007030">
    <property type="term" value="P:Golgi organization"/>
    <property type="evidence" value="ECO:0007669"/>
    <property type="project" value="TreeGrafter"/>
</dbReference>
<gene>
    <name evidence="8 9" type="primary">TRIP11</name>
</gene>
<dbReference type="PANTHER" id="PTHR18921">
    <property type="entry name" value="MYOSIN HEAVY CHAIN - RELATED"/>
    <property type="match status" value="1"/>
</dbReference>
<evidence type="ECO:0000256" key="3">
    <source>
        <dbReference type="ARBA" id="ARBA00023054"/>
    </source>
</evidence>
<dbReference type="KEGG" id="pvp:105300787"/>
<evidence type="ECO:0000256" key="1">
    <source>
        <dbReference type="ARBA" id="ARBA00004555"/>
    </source>
</evidence>
<evidence type="ECO:0000256" key="4">
    <source>
        <dbReference type="SAM" id="Coils"/>
    </source>
</evidence>
<evidence type="ECO:0000256" key="2">
    <source>
        <dbReference type="ARBA" id="ARBA00023034"/>
    </source>
</evidence>
<dbReference type="GO" id="GO:0006888">
    <property type="term" value="P:endoplasmic reticulum to Golgi vesicle-mediated transport"/>
    <property type="evidence" value="ECO:0007669"/>
    <property type="project" value="TreeGrafter"/>
</dbReference>
<dbReference type="InterPro" id="IPR000237">
    <property type="entry name" value="GRIP_dom"/>
</dbReference>
<proteinExistence type="predicted"/>
<evidence type="ECO:0000313" key="9">
    <source>
        <dbReference type="RefSeq" id="XP_023394123.1"/>
    </source>
</evidence>
<name>A0A6P6D3D9_PTEVA</name>
<feature type="coiled-coil region" evidence="4">
    <location>
        <begin position="1518"/>
        <end position="1651"/>
    </location>
</feature>
<dbReference type="GO" id="GO:0031267">
    <property type="term" value="F:small GTPase binding"/>
    <property type="evidence" value="ECO:0007669"/>
    <property type="project" value="TreeGrafter"/>
</dbReference>
<dbReference type="RefSeq" id="XP_023394123.1">
    <property type="nucleotide sequence ID" value="XM_023538355.1"/>
</dbReference>
<accession>A0A6P6D3D9</accession>
<feature type="coiled-coil region" evidence="4">
    <location>
        <begin position="725"/>
        <end position="988"/>
    </location>
</feature>
<organism evidence="7 9">
    <name type="scientific">Pteropus vampyrus</name>
    <name type="common">Large flying fox</name>
    <dbReference type="NCBI Taxonomy" id="132908"/>
    <lineage>
        <taxon>Eukaryota</taxon>
        <taxon>Metazoa</taxon>
        <taxon>Chordata</taxon>
        <taxon>Craniata</taxon>
        <taxon>Vertebrata</taxon>
        <taxon>Euteleostomi</taxon>
        <taxon>Mammalia</taxon>
        <taxon>Eutheria</taxon>
        <taxon>Laurasiatheria</taxon>
        <taxon>Chiroptera</taxon>
        <taxon>Yinpterochiroptera</taxon>
        <taxon>Pteropodoidea</taxon>
        <taxon>Pteropodidae</taxon>
        <taxon>Pteropodinae</taxon>
        <taxon>Pteropus</taxon>
    </lineage>
</organism>
<evidence type="ECO:0000256" key="5">
    <source>
        <dbReference type="SAM" id="MobiDB-lite"/>
    </source>
</evidence>
<dbReference type="RefSeq" id="XP_011371455.1">
    <property type="nucleotide sequence ID" value="XM_011373153.2"/>
</dbReference>
<keyword evidence="2" id="KW-0333">Golgi apparatus</keyword>
<evidence type="ECO:0000313" key="8">
    <source>
        <dbReference type="RefSeq" id="XP_011371455.1"/>
    </source>
</evidence>
<dbReference type="GO" id="GO:0005794">
    <property type="term" value="C:Golgi apparatus"/>
    <property type="evidence" value="ECO:0007669"/>
    <property type="project" value="UniProtKB-SubCell"/>
</dbReference>
<protein>
    <submittedName>
        <fullName evidence="8 9">Thyroid receptor-interacting protein 11 isoform X1</fullName>
    </submittedName>
</protein>
<dbReference type="Proteomes" id="UP000515202">
    <property type="component" value="Unplaced"/>
</dbReference>
<feature type="region of interest" description="Disordered" evidence="5">
    <location>
        <begin position="1866"/>
        <end position="1913"/>
    </location>
</feature>
<feature type="coiled-coil region" evidence="4">
    <location>
        <begin position="1430"/>
        <end position="1478"/>
    </location>
</feature>
<feature type="coiled-coil region" evidence="4">
    <location>
        <begin position="1122"/>
        <end position="1175"/>
    </location>
</feature>
<sequence length="1972" mass="226842">MSSWLGGLGSGLGHSLGQVGGSLASLTGQISNFTKDMLMEGTEEVEAELPNSRRKEIEAIHSVLRSENERLKKLCFDLEEKHEASELQIKQQSTSYRNQLQQKEVEISHLKARQIALQDQLLKLQSAAQSVNSGVGGVPTTTASSSFSYGVSHHASAFHDDDMDFGDIISSQQEINRLSNEVSRLESEVGHWRHIAQTSKAQGSDSSDQSEICKLQNIIKELKQNRSQEIDNHQHEMSVLQNAHQQKLTEITRRHREELSDYEERIEELENLLQQGGSGIAVTDHSKIHEMQKTIESLQTEKIESTKKIEELEDKIKDISKKLSSAENDRDVLRKEQERVNVENRQIIKECESLKLECTKLQSDTVTEKERIHPQSTSVEEEVFRLQQALSDAENEIMRLSNLNQDNNLAEDNLKLKMHVQGLEKENSLLSQEKEELEKSLLKLNNEYEIVKTIATRDMDLDLELQDLRLNLEAKEQELNQRITEKEELIAELEELDKQNQEATKHMILIKDQLSKQQNEGDGIISKLKKDLNDEKKRVPELEDDKMNITKELDMQKEKLIQSELFLNDLHLTKQKLENKVEDLVDQLNKSQNNNLNIQKENFELKEHIKRNEEELSRVRDELTQVLGQDSNSNFRDDLLKEREAEVGSLKQNLSEIEQLNENLKKVAFDLKMENEKLVLACEDVRHQLQESVAGNSRISLEQNTIVEALKMEKGQLEAELCQAEKRLLEEAKKYEQTIEELSSAQNLSASVLQLEHERLIKLNQEKDLEIAQLKKNIEQMDIDHKETKSILSSSLEERKHLTELINEKEIFIEKLKERSSELQEELTKNTQALRKNENLKQTIEEKDRHLASMKEENNHLKEELERLREQQSRAAPAAEPKTLDCVTELASEVSQLNVIKDKLEEEIKHHQKIIEDQNQSKMQLLQSLQEQKKEMDEFKYQHEQMNVTHTQLFLEKDEAIKTLQKTIEEIKTQLHEERQDVQTENSDIFQETKVQSLNIENGSEKHDLSKAETERLVKGIKERELEIKLLNEKNISLTKQIDQLSKDEVGKLTQIIQQKDLEIQALHARISSASYTQDVVYLQQQLQAYAMEQEKLLAVLSEKTRENSHLKTEYHKVIDIVAAKEAALSKLQDENKKLSTKFESNPQEMFRETVQNLSRIIREKDIEIDALSQKCQTLLTVLQTSGTGSDVGGVNSNQFEELLQERDKLKQQVKKMEEWKQQVMTTVQNMQHESAQLQEELHQLQAQVLVDSDNNSKLQVDYTGLIQSYEQNETKLKNFGQELAQVQHSIGQLCNTKDLLLGKLDIISPQLSFGSLLTSQSAESLRTGKSAISSESSQQELEELRKSLQEKDATIRTLQENNHRLSNSVAATSELERREHEQMDSEIKQLKEKHDVLQKSLRDKDLLIKAKSDQLLSLNENFTNKVNENELLRQAVTNLKERIVILEMDIRELKEENEKIVETTKEKETEYQALQETNTKFSVMLREKEFECLSVKEKSLAFEQLLKEKEQGKAGELNQLLNAVKSLQEKTVMFQKERDQVMLALKQKQMENTAVQNEVQHLRDKELRLNQELERLRNHLLETEDSYTREALAAEDREAKLRKKVTVLEEKLVSSSDAMENASHQASLQVESLQEQLNIVSKQRDETALQLSLSQEQVKQYALSLSNLQMVLEHFQQEEKAMYSAELEKNQQLVAEWKKKAENMEGKMLSLQERLDEANAALDAASRLTEQLDLKEEQMEELKKQNELRQEMLDDVQKKLMNLVNSTEGKVDKVLMRNLFIGHFHTPKNQRHEVLRLMGSILGIKREEMEQLLNEDQGSVTRWMTGWLGGGSKSVPNTPLRPNQQSMLNSSFSELFVKFLETESHPSIPPPKLSIHDMKPLDSPTRRKLDTNVSENFKDTTESRSGRRTDLNPFLAPRSAAVPLINPAGLGPGGPGHLLLKPISDVLPTFTPLPVSPDNSAGAVLKDLLKQ</sequence>
<dbReference type="GeneID" id="105300787"/>
<comment type="subcellular location">
    <subcellularLocation>
        <location evidence="1">Golgi apparatus</location>
    </subcellularLocation>
</comment>
<feature type="domain" description="GRIP" evidence="6">
    <location>
        <begin position="1767"/>
        <end position="1816"/>
    </location>
</feature>
<keyword evidence="3 4" id="KW-0175">Coiled coil</keyword>
<keyword evidence="7" id="KW-1185">Reference proteome</keyword>
<reference evidence="8 9" key="1">
    <citation type="submission" date="2025-04" db="UniProtKB">
        <authorList>
            <consortium name="RefSeq"/>
        </authorList>
    </citation>
    <scope>IDENTIFICATION</scope>
    <source>
        <tissue evidence="8 9">Kidney</tissue>
    </source>
</reference>
<feature type="coiled-coil region" evidence="4">
    <location>
        <begin position="1021"/>
        <end position="1048"/>
    </location>
</feature>
<feature type="coiled-coil region" evidence="4">
    <location>
        <begin position="1200"/>
        <end position="1248"/>
    </location>
</feature>
<feature type="coiled-coil region" evidence="4">
    <location>
        <begin position="68"/>
        <end position="120"/>
    </location>
</feature>
<dbReference type="PROSITE" id="PS50913">
    <property type="entry name" value="GRIP"/>
    <property type="match status" value="1"/>
</dbReference>
<feature type="compositionally biased region" description="Basic and acidic residues" evidence="5">
    <location>
        <begin position="1875"/>
        <end position="1911"/>
    </location>
</feature>
<dbReference type="CTD" id="9321"/>
<feature type="coiled-coil region" evidence="4">
    <location>
        <begin position="223"/>
        <end position="677"/>
    </location>
</feature>
<feature type="coiled-coil region" evidence="4">
    <location>
        <begin position="1688"/>
        <end position="1760"/>
    </location>
</feature>
<evidence type="ECO:0000259" key="6">
    <source>
        <dbReference type="PROSITE" id="PS50913"/>
    </source>
</evidence>
<evidence type="ECO:0000313" key="7">
    <source>
        <dbReference type="Proteomes" id="UP000515202"/>
    </source>
</evidence>
<dbReference type="PANTHER" id="PTHR18921:SF2">
    <property type="entry name" value="THYROID RECEPTOR-INTERACTING PROTEIN 11"/>
    <property type="match status" value="1"/>
</dbReference>
<keyword evidence="8 9" id="KW-0675">Receptor</keyword>
<feature type="coiled-coil region" evidence="4">
    <location>
        <begin position="1335"/>
        <end position="1401"/>
    </location>
</feature>